<accession>A0A1L9PYW4</accession>
<dbReference type="GeneID" id="63726202"/>
<evidence type="ECO:0000313" key="2">
    <source>
        <dbReference type="EMBL" id="OJJ06665.1"/>
    </source>
</evidence>
<gene>
    <name evidence="2" type="ORF">ASPVEDRAFT_331337</name>
</gene>
<keyword evidence="3" id="KW-1185">Reference proteome</keyword>
<protein>
    <submittedName>
        <fullName evidence="2">Uncharacterized protein</fullName>
    </submittedName>
</protein>
<name>A0A1L9PYW4_ASPVE</name>
<sequence>MFQRLRDAIDSRIAEEQARQRSSQESLARSNSARRPPGRNLSPGRRPARPRRNTGTPVRGPDPTEFEPEFAIGDDDSSSRPDTPRPESSGAPENTQGENAEQSQGPGENATNEKEGEPEAESVPAAPELPPDVKAKLRRLAKMETRYQASESISLRPLPCPINRTVRGCVARKYAIDVDCRPQGSQRILKPDFA</sequence>
<dbReference type="RefSeq" id="XP_040672427.1">
    <property type="nucleotide sequence ID" value="XM_040810691.1"/>
</dbReference>
<feature type="compositionally biased region" description="Acidic residues" evidence="1">
    <location>
        <begin position="64"/>
        <end position="76"/>
    </location>
</feature>
<feature type="region of interest" description="Disordered" evidence="1">
    <location>
        <begin position="1"/>
        <end position="133"/>
    </location>
</feature>
<organism evidence="2 3">
    <name type="scientific">Aspergillus versicolor CBS 583.65</name>
    <dbReference type="NCBI Taxonomy" id="1036611"/>
    <lineage>
        <taxon>Eukaryota</taxon>
        <taxon>Fungi</taxon>
        <taxon>Dikarya</taxon>
        <taxon>Ascomycota</taxon>
        <taxon>Pezizomycotina</taxon>
        <taxon>Eurotiomycetes</taxon>
        <taxon>Eurotiomycetidae</taxon>
        <taxon>Eurotiales</taxon>
        <taxon>Aspergillaceae</taxon>
        <taxon>Aspergillus</taxon>
        <taxon>Aspergillus subgen. Nidulantes</taxon>
    </lineage>
</organism>
<dbReference type="Proteomes" id="UP000184073">
    <property type="component" value="Unassembled WGS sequence"/>
</dbReference>
<reference evidence="3" key="1">
    <citation type="journal article" date="2017" name="Genome Biol.">
        <title>Comparative genomics reveals high biological diversity and specific adaptations in the industrially and medically important fungal genus Aspergillus.</title>
        <authorList>
            <person name="de Vries R.P."/>
            <person name="Riley R."/>
            <person name="Wiebenga A."/>
            <person name="Aguilar-Osorio G."/>
            <person name="Amillis S."/>
            <person name="Uchima C.A."/>
            <person name="Anderluh G."/>
            <person name="Asadollahi M."/>
            <person name="Askin M."/>
            <person name="Barry K."/>
            <person name="Battaglia E."/>
            <person name="Bayram O."/>
            <person name="Benocci T."/>
            <person name="Braus-Stromeyer S.A."/>
            <person name="Caldana C."/>
            <person name="Canovas D."/>
            <person name="Cerqueira G.C."/>
            <person name="Chen F."/>
            <person name="Chen W."/>
            <person name="Choi C."/>
            <person name="Clum A."/>
            <person name="Dos Santos R.A."/>
            <person name="Damasio A.R."/>
            <person name="Diallinas G."/>
            <person name="Emri T."/>
            <person name="Fekete E."/>
            <person name="Flipphi M."/>
            <person name="Freyberg S."/>
            <person name="Gallo A."/>
            <person name="Gournas C."/>
            <person name="Habgood R."/>
            <person name="Hainaut M."/>
            <person name="Harispe M.L."/>
            <person name="Henrissat B."/>
            <person name="Hilden K.S."/>
            <person name="Hope R."/>
            <person name="Hossain A."/>
            <person name="Karabika E."/>
            <person name="Karaffa L."/>
            <person name="Karanyi Z."/>
            <person name="Krasevec N."/>
            <person name="Kuo A."/>
            <person name="Kusch H."/>
            <person name="LaButti K."/>
            <person name="Lagendijk E.L."/>
            <person name="Lapidus A."/>
            <person name="Levasseur A."/>
            <person name="Lindquist E."/>
            <person name="Lipzen A."/>
            <person name="Logrieco A.F."/>
            <person name="MacCabe A."/>
            <person name="Maekelae M.R."/>
            <person name="Malavazi I."/>
            <person name="Melin P."/>
            <person name="Meyer V."/>
            <person name="Mielnichuk N."/>
            <person name="Miskei M."/>
            <person name="Molnar A.P."/>
            <person name="Mule G."/>
            <person name="Ngan C.Y."/>
            <person name="Orejas M."/>
            <person name="Orosz E."/>
            <person name="Ouedraogo J.P."/>
            <person name="Overkamp K.M."/>
            <person name="Park H.-S."/>
            <person name="Perrone G."/>
            <person name="Piumi F."/>
            <person name="Punt P.J."/>
            <person name="Ram A.F."/>
            <person name="Ramon A."/>
            <person name="Rauscher S."/>
            <person name="Record E."/>
            <person name="Riano-Pachon D.M."/>
            <person name="Robert V."/>
            <person name="Roehrig J."/>
            <person name="Ruller R."/>
            <person name="Salamov A."/>
            <person name="Salih N.S."/>
            <person name="Samson R.A."/>
            <person name="Sandor E."/>
            <person name="Sanguinetti M."/>
            <person name="Schuetze T."/>
            <person name="Sepcic K."/>
            <person name="Shelest E."/>
            <person name="Sherlock G."/>
            <person name="Sophianopoulou V."/>
            <person name="Squina F.M."/>
            <person name="Sun H."/>
            <person name="Susca A."/>
            <person name="Todd R.B."/>
            <person name="Tsang A."/>
            <person name="Unkles S.E."/>
            <person name="van de Wiele N."/>
            <person name="van Rossen-Uffink D."/>
            <person name="Oliveira J.V."/>
            <person name="Vesth T.C."/>
            <person name="Visser J."/>
            <person name="Yu J.-H."/>
            <person name="Zhou M."/>
            <person name="Andersen M.R."/>
            <person name="Archer D.B."/>
            <person name="Baker S.E."/>
            <person name="Benoit I."/>
            <person name="Brakhage A.A."/>
            <person name="Braus G.H."/>
            <person name="Fischer R."/>
            <person name="Frisvad J.C."/>
            <person name="Goldman G.H."/>
            <person name="Houbraken J."/>
            <person name="Oakley B."/>
            <person name="Pocsi I."/>
            <person name="Scazzocchio C."/>
            <person name="Seiboth B."/>
            <person name="vanKuyk P.A."/>
            <person name="Wortman J."/>
            <person name="Dyer P.S."/>
            <person name="Grigoriev I.V."/>
        </authorList>
    </citation>
    <scope>NUCLEOTIDE SEQUENCE [LARGE SCALE GENOMIC DNA]</scope>
    <source>
        <strain evidence="3">CBS 583.65</strain>
    </source>
</reference>
<dbReference type="AlphaFoldDB" id="A0A1L9PYW4"/>
<dbReference type="EMBL" id="KV878135">
    <property type="protein sequence ID" value="OJJ06665.1"/>
    <property type="molecule type" value="Genomic_DNA"/>
</dbReference>
<dbReference type="OrthoDB" id="1926336at2759"/>
<proteinExistence type="predicted"/>
<evidence type="ECO:0000313" key="3">
    <source>
        <dbReference type="Proteomes" id="UP000184073"/>
    </source>
</evidence>
<dbReference type="STRING" id="1036611.A0A1L9PYW4"/>
<evidence type="ECO:0000256" key="1">
    <source>
        <dbReference type="SAM" id="MobiDB-lite"/>
    </source>
</evidence>
<feature type="compositionally biased region" description="Basic and acidic residues" evidence="1">
    <location>
        <begin position="1"/>
        <end position="19"/>
    </location>
</feature>
<feature type="compositionally biased region" description="Polar residues" evidence="1">
    <location>
        <begin position="20"/>
        <end position="33"/>
    </location>
</feature>
<dbReference type="VEuPathDB" id="FungiDB:ASPVEDRAFT_331337"/>
<feature type="compositionally biased region" description="Polar residues" evidence="1">
    <location>
        <begin position="91"/>
        <end position="110"/>
    </location>
</feature>